<proteinExistence type="predicted"/>
<comment type="caution">
    <text evidence="1">The sequence shown here is derived from an EMBL/GenBank/DDBJ whole genome shotgun (WGS) entry which is preliminary data.</text>
</comment>
<organism evidence="1 2">
    <name type="scientific">Rotaria sordida</name>
    <dbReference type="NCBI Taxonomy" id="392033"/>
    <lineage>
        <taxon>Eukaryota</taxon>
        <taxon>Metazoa</taxon>
        <taxon>Spiralia</taxon>
        <taxon>Gnathifera</taxon>
        <taxon>Rotifera</taxon>
        <taxon>Eurotatoria</taxon>
        <taxon>Bdelloidea</taxon>
        <taxon>Philodinida</taxon>
        <taxon>Philodinidae</taxon>
        <taxon>Rotaria</taxon>
    </lineage>
</organism>
<dbReference type="AlphaFoldDB" id="A0A820M1I3"/>
<name>A0A820M1I3_9BILA</name>
<reference evidence="1" key="1">
    <citation type="submission" date="2021-02" db="EMBL/GenBank/DDBJ databases">
        <authorList>
            <person name="Nowell W R."/>
        </authorList>
    </citation>
    <scope>NUCLEOTIDE SEQUENCE</scope>
</reference>
<dbReference type="EMBL" id="CAJOBE010054132">
    <property type="protein sequence ID" value="CAF4366585.1"/>
    <property type="molecule type" value="Genomic_DNA"/>
</dbReference>
<evidence type="ECO:0000313" key="2">
    <source>
        <dbReference type="Proteomes" id="UP000663874"/>
    </source>
</evidence>
<gene>
    <name evidence="1" type="ORF">FNK824_LOCUS42846</name>
</gene>
<feature type="non-terminal residue" evidence="1">
    <location>
        <position position="1"/>
    </location>
</feature>
<accession>A0A820M1I3</accession>
<evidence type="ECO:0000313" key="1">
    <source>
        <dbReference type="EMBL" id="CAF4366585.1"/>
    </source>
</evidence>
<protein>
    <submittedName>
        <fullName evidence="1">Uncharacterized protein</fullName>
    </submittedName>
</protein>
<sequence length="67" mass="7677">CSNTTIKFLDLGLCQNETGLVLSYKILASEAHSHSEALKLLQIFIENDYQKMYGQMLNVIRSDIFHE</sequence>
<dbReference type="Proteomes" id="UP000663874">
    <property type="component" value="Unassembled WGS sequence"/>
</dbReference>